<reference evidence="2 3" key="1">
    <citation type="submission" date="2024-08" db="EMBL/GenBank/DDBJ databases">
        <title>Genome sequence of Streptomyces aureus CACIA-1.46HGO.</title>
        <authorList>
            <person name="Evangelista-Martinez Z."/>
        </authorList>
    </citation>
    <scope>NUCLEOTIDE SEQUENCE [LARGE SCALE GENOMIC DNA]</scope>
    <source>
        <strain evidence="2 3">CACIA-1.46HGO</strain>
    </source>
</reference>
<feature type="domain" description="Transposase IS116/IS110/IS902 C-terminal" evidence="1">
    <location>
        <begin position="5"/>
        <end position="87"/>
    </location>
</feature>
<dbReference type="Pfam" id="PF02371">
    <property type="entry name" value="Transposase_20"/>
    <property type="match status" value="1"/>
</dbReference>
<evidence type="ECO:0000313" key="3">
    <source>
        <dbReference type="Proteomes" id="UP001571476"/>
    </source>
</evidence>
<keyword evidence="3" id="KW-1185">Reference proteome</keyword>
<protein>
    <submittedName>
        <fullName evidence="2">Transposase</fullName>
    </submittedName>
</protein>
<sequence>MCPKLLERYGVGPDTASALLIAAGDNPDRMGSEASFAALCGASPVEASSGKTQRRRLNRGGDRQANSALYTIVLARLRWDARTRGYVERRTGEGKTRREAIRCLKRYVAREIYQTIIPPRQNTVTPASAG</sequence>
<dbReference type="Proteomes" id="UP001571476">
    <property type="component" value="Unassembled WGS sequence"/>
</dbReference>
<dbReference type="PANTHER" id="PTHR33055">
    <property type="entry name" value="TRANSPOSASE FOR INSERTION SEQUENCE ELEMENT IS1111A"/>
    <property type="match status" value="1"/>
</dbReference>
<name>A0ABV4SPR1_9ACTN</name>
<dbReference type="PANTHER" id="PTHR33055:SF16">
    <property type="entry name" value="TRANSPOSASE FOR INSERTION SEQUENCE ELEMENT IS1547"/>
    <property type="match status" value="1"/>
</dbReference>
<evidence type="ECO:0000259" key="1">
    <source>
        <dbReference type="Pfam" id="PF02371"/>
    </source>
</evidence>
<dbReference type="EMBL" id="JBGOSP010000013">
    <property type="protein sequence ID" value="MFA3839498.1"/>
    <property type="molecule type" value="Genomic_DNA"/>
</dbReference>
<evidence type="ECO:0000313" key="2">
    <source>
        <dbReference type="EMBL" id="MFA3839498.1"/>
    </source>
</evidence>
<accession>A0ABV4SPR1</accession>
<organism evidence="2 3">
    <name type="scientific">Streptomyces aureus</name>
    <dbReference type="NCBI Taxonomy" id="193461"/>
    <lineage>
        <taxon>Bacteria</taxon>
        <taxon>Bacillati</taxon>
        <taxon>Actinomycetota</taxon>
        <taxon>Actinomycetes</taxon>
        <taxon>Kitasatosporales</taxon>
        <taxon>Streptomycetaceae</taxon>
        <taxon>Streptomyces</taxon>
    </lineage>
</organism>
<comment type="caution">
    <text evidence="2">The sequence shown here is derived from an EMBL/GenBank/DDBJ whole genome shotgun (WGS) entry which is preliminary data.</text>
</comment>
<gene>
    <name evidence="2" type="ORF">ACEG43_25515</name>
</gene>
<dbReference type="InterPro" id="IPR003346">
    <property type="entry name" value="Transposase_20"/>
</dbReference>
<dbReference type="InterPro" id="IPR047650">
    <property type="entry name" value="Transpos_IS110"/>
</dbReference>
<proteinExistence type="predicted"/>